<sequence length="624" mass="71085">MSMKGQETRGFQSEVKQLLHLMIHSLYSNKEIFLRELISNASDAADKLRFRALSHPELFEGDGELRVRLSFDKEKRTLTLSDNGIGMSREEVIDNLGTIAKSGTKAFLESIGSDQAKDSQLIGQFGVGFYSAFIVADKVTVRTRAAGAPADAGVFWESEGEGDYTIADITKEERGTEITLHLREGEDEYLDDWRLRSVISKYSDHIALPVEVQSKNEEDGTITWEKINKAQALWTCNKADITDDEYKAFYKHIAHDFTDPLIWSHNRVEGKQEYTSLLYIPAQAPWDMWNRDHKHGLKLYVQRVFIMDDAEQFMPNYLRFVRGLIDSNDLPLNVSREILQDSRVTQNLRSALTKRVLQMLEKLAKDDAEKYQQFWQQFGMALKEGPAEDGSNKETIAKLLRFASTHTDSSAQTVSLEEYVSRMTEGQEKIYYITADSYAAAKNSPHLELFRKKGIEVLLLSDRIDEWMMSYLTEFGGKIFQSVSKADDSLNKLADEERPEQQEADKALEPFVERVKTLLGERVKDVRLTHRLTDTPAIVTTDADEMSTQMAKLFAAAGQQAPEVKYIFELNPEHGLVKRAADVTDDAQFAEWVELLLDQALLAERGTLDDPNQFIRRMNQLLTA</sequence>
<evidence type="ECO:0000256" key="3">
    <source>
        <dbReference type="ARBA" id="ARBA00022490"/>
    </source>
</evidence>
<feature type="binding site" evidence="11">
    <location>
        <position position="36"/>
    </location>
    <ligand>
        <name>ATP</name>
        <dbReference type="ChEBI" id="CHEBI:30616"/>
    </ligand>
</feature>
<feature type="binding site" evidence="11">
    <location>
        <begin position="124"/>
        <end position="129"/>
    </location>
    <ligand>
        <name>ATP</name>
        <dbReference type="ChEBI" id="CHEBI:30616"/>
    </ligand>
</feature>
<feature type="region of interest" description="C" evidence="10">
    <location>
        <begin position="553"/>
        <end position="624"/>
    </location>
</feature>
<dbReference type="FunFam" id="1.20.120.790:FF:000002">
    <property type="entry name" value="Molecular chaperone HtpG"/>
    <property type="match status" value="1"/>
</dbReference>
<dbReference type="FunFam" id="3.30.230.80:FF:000002">
    <property type="entry name" value="Molecular chaperone HtpG"/>
    <property type="match status" value="1"/>
</dbReference>
<accession>A0AA44CJF8</accession>
<feature type="binding site" evidence="11">
    <location>
        <position position="40"/>
    </location>
    <ligand>
        <name>ATP</name>
        <dbReference type="ChEBI" id="CHEBI:30616"/>
    </ligand>
</feature>
<dbReference type="GO" id="GO:0016887">
    <property type="term" value="F:ATP hydrolysis activity"/>
    <property type="evidence" value="ECO:0007669"/>
    <property type="project" value="InterPro"/>
</dbReference>
<keyword evidence="6 10" id="KW-0346">Stress response</keyword>
<evidence type="ECO:0000256" key="6">
    <source>
        <dbReference type="ARBA" id="ARBA00023016"/>
    </source>
</evidence>
<keyword evidence="4 10" id="KW-0547">Nucleotide-binding</keyword>
<evidence type="ECO:0000256" key="4">
    <source>
        <dbReference type="ARBA" id="ARBA00022741"/>
    </source>
</evidence>
<dbReference type="Pfam" id="PF00183">
    <property type="entry name" value="HSP90"/>
    <property type="match status" value="1"/>
</dbReference>
<dbReference type="SUPFAM" id="SSF110942">
    <property type="entry name" value="HSP90 C-terminal domain"/>
    <property type="match status" value="1"/>
</dbReference>
<feature type="binding site" evidence="11">
    <location>
        <position position="87"/>
    </location>
    <ligand>
        <name>ATP</name>
        <dbReference type="ChEBI" id="CHEBI:30616"/>
    </ligand>
</feature>
<dbReference type="PIRSF" id="PIRSF002583">
    <property type="entry name" value="Hsp90"/>
    <property type="match status" value="1"/>
</dbReference>
<comment type="subunit">
    <text evidence="10">Homodimer.</text>
</comment>
<feature type="region of interest" description="A; substrate-binding" evidence="10">
    <location>
        <begin position="1"/>
        <end position="336"/>
    </location>
</feature>
<evidence type="ECO:0000256" key="11">
    <source>
        <dbReference type="PIRSR" id="PIRSR002583-1"/>
    </source>
</evidence>
<dbReference type="SUPFAM" id="SSF55874">
    <property type="entry name" value="ATPase domain of HSP90 chaperone/DNA topoisomerase II/histidine kinase"/>
    <property type="match status" value="1"/>
</dbReference>
<dbReference type="InterPro" id="IPR019805">
    <property type="entry name" value="Heat_shock_protein_90_CS"/>
</dbReference>
<comment type="caution">
    <text evidence="13">The sequence shown here is derived from an EMBL/GenBank/DDBJ whole genome shotgun (WGS) entry which is preliminary data.</text>
</comment>
<dbReference type="Gene3D" id="3.30.230.80">
    <property type="match status" value="1"/>
</dbReference>
<dbReference type="InterPro" id="IPR001404">
    <property type="entry name" value="Hsp90_fam"/>
</dbReference>
<evidence type="ECO:0000256" key="1">
    <source>
        <dbReference type="ARBA" id="ARBA00004496"/>
    </source>
</evidence>
<feature type="binding site" evidence="11">
    <location>
        <position position="176"/>
    </location>
    <ligand>
        <name>ATP</name>
        <dbReference type="ChEBI" id="CHEBI:30616"/>
    </ligand>
</feature>
<dbReference type="FunFam" id="3.30.565.10:FF:000009">
    <property type="entry name" value="Molecular chaperone HtpG"/>
    <property type="match status" value="1"/>
</dbReference>
<dbReference type="Gene3D" id="3.30.565.10">
    <property type="entry name" value="Histidine kinase-like ATPase, C-terminal domain"/>
    <property type="match status" value="1"/>
</dbReference>
<dbReference type="NCBIfam" id="NF003555">
    <property type="entry name" value="PRK05218.1"/>
    <property type="match status" value="1"/>
</dbReference>
<dbReference type="Proteomes" id="UP000712947">
    <property type="component" value="Unassembled WGS sequence"/>
</dbReference>
<evidence type="ECO:0000256" key="8">
    <source>
        <dbReference type="ARBA" id="ARBA00058590"/>
    </source>
</evidence>
<dbReference type="EMBL" id="JAASAI010000003">
    <property type="protein sequence ID" value="NIL21908.1"/>
    <property type="molecule type" value="Genomic_DNA"/>
</dbReference>
<reference evidence="13" key="1">
    <citation type="submission" date="2020-03" db="EMBL/GenBank/DDBJ databases">
        <authorList>
            <person name="Kislichkina A."/>
            <person name="Dentovskaya S."/>
            <person name="Shaikhutdinov R."/>
            <person name="Ivanov S."/>
            <person name="Sizova A."/>
            <person name="Solomentsev V."/>
            <person name="Bogun A."/>
        </authorList>
    </citation>
    <scope>NUCLEOTIDE SEQUENCE</scope>
    <source>
        <strain evidence="13">SCPM-O-B-7610</strain>
    </source>
</reference>
<feature type="binding site" evidence="11">
    <location>
        <position position="336"/>
    </location>
    <ligand>
        <name>ATP</name>
        <dbReference type="ChEBI" id="CHEBI:30616"/>
    </ligand>
</feature>
<dbReference type="AlphaFoldDB" id="A0AA44CJF8"/>
<comment type="subcellular location">
    <subcellularLocation>
        <location evidence="1 10">Cytoplasm</location>
    </subcellularLocation>
</comment>
<dbReference type="InterPro" id="IPR003594">
    <property type="entry name" value="HATPase_dom"/>
</dbReference>
<comment type="similarity">
    <text evidence="2 10">Belongs to the heat shock protein 90 family.</text>
</comment>
<dbReference type="GO" id="GO:0140662">
    <property type="term" value="F:ATP-dependent protein folding chaperone"/>
    <property type="evidence" value="ECO:0007669"/>
    <property type="project" value="InterPro"/>
</dbReference>
<feature type="binding site" evidence="11">
    <location>
        <position position="101"/>
    </location>
    <ligand>
        <name>ATP</name>
        <dbReference type="ChEBI" id="CHEBI:30616"/>
    </ligand>
</feature>
<dbReference type="Gene3D" id="3.40.50.11260">
    <property type="match status" value="1"/>
</dbReference>
<evidence type="ECO:0000256" key="9">
    <source>
        <dbReference type="ARBA" id="ARBA00070675"/>
    </source>
</evidence>
<dbReference type="PRINTS" id="PR00775">
    <property type="entry name" value="HEATSHOCK90"/>
</dbReference>
<feature type="binding site" evidence="11">
    <location>
        <position position="95"/>
    </location>
    <ligand>
        <name>ATP</name>
        <dbReference type="ChEBI" id="CHEBI:30616"/>
    </ligand>
</feature>
<keyword evidence="7 10" id="KW-0143">Chaperone</keyword>
<dbReference type="FunFam" id="3.40.50.11260:FF:000002">
    <property type="entry name" value="Molecular chaperone HtpG"/>
    <property type="match status" value="1"/>
</dbReference>
<dbReference type="Gene3D" id="1.20.120.790">
    <property type="entry name" value="Heat shock protein 90, C-terminal domain"/>
    <property type="match status" value="1"/>
</dbReference>
<dbReference type="InterPro" id="IPR020575">
    <property type="entry name" value="Hsp90_N"/>
</dbReference>
<evidence type="ECO:0000313" key="13">
    <source>
        <dbReference type="EMBL" id="NIL21908.1"/>
    </source>
</evidence>
<feature type="binding site" evidence="11">
    <location>
        <begin position="102"/>
        <end position="103"/>
    </location>
    <ligand>
        <name>ATP</name>
        <dbReference type="ChEBI" id="CHEBI:30616"/>
    </ligand>
</feature>
<feature type="region of interest" description="B" evidence="10">
    <location>
        <begin position="337"/>
        <end position="552"/>
    </location>
</feature>
<evidence type="ECO:0000256" key="10">
    <source>
        <dbReference type="HAMAP-Rule" id="MF_00505"/>
    </source>
</evidence>
<protein>
    <recommendedName>
        <fullName evidence="9 10">Chaperone protein HtpG</fullName>
    </recommendedName>
    <alternativeName>
        <fullName evidence="10">Heat shock protein HtpG</fullName>
    </alternativeName>
    <alternativeName>
        <fullName evidence="10">High temperature protein G</fullName>
    </alternativeName>
</protein>
<feature type="domain" description="Histidine kinase/HSP90-like ATPase" evidence="12">
    <location>
        <begin position="29"/>
        <end position="186"/>
    </location>
</feature>
<dbReference type="InterPro" id="IPR036890">
    <property type="entry name" value="HATPase_C_sf"/>
</dbReference>
<evidence type="ECO:0000313" key="14">
    <source>
        <dbReference type="Proteomes" id="UP000712947"/>
    </source>
</evidence>
<evidence type="ECO:0000259" key="12">
    <source>
        <dbReference type="SMART" id="SM00387"/>
    </source>
</evidence>
<dbReference type="GO" id="GO:0005737">
    <property type="term" value="C:cytoplasm"/>
    <property type="evidence" value="ECO:0007669"/>
    <property type="project" value="UniProtKB-SubCell"/>
</dbReference>
<comment type="function">
    <text evidence="8 10">Molecular chaperone. Has ATPase activity.</text>
</comment>
<name>A0AA44CJF8_YERMO</name>
<feature type="binding site" evidence="11">
    <location>
        <position position="82"/>
    </location>
    <ligand>
        <name>ATP</name>
        <dbReference type="ChEBI" id="CHEBI:30616"/>
    </ligand>
</feature>
<dbReference type="GO" id="GO:0051082">
    <property type="term" value="F:unfolded protein binding"/>
    <property type="evidence" value="ECO:0007669"/>
    <property type="project" value="UniProtKB-UniRule"/>
</dbReference>
<dbReference type="HAMAP" id="MF_00505">
    <property type="entry name" value="HSP90"/>
    <property type="match status" value="1"/>
</dbReference>
<proteinExistence type="inferred from homology"/>
<evidence type="ECO:0000256" key="7">
    <source>
        <dbReference type="ARBA" id="ARBA00023186"/>
    </source>
</evidence>
<keyword evidence="3 10" id="KW-0963">Cytoplasm</keyword>
<dbReference type="SUPFAM" id="SSF54211">
    <property type="entry name" value="Ribosomal protein S5 domain 2-like"/>
    <property type="match status" value="1"/>
</dbReference>
<evidence type="ECO:0000256" key="2">
    <source>
        <dbReference type="ARBA" id="ARBA00008239"/>
    </source>
</evidence>
<keyword evidence="5 10" id="KW-0067">ATP-binding</keyword>
<dbReference type="PROSITE" id="PS00298">
    <property type="entry name" value="HSP90"/>
    <property type="match status" value="1"/>
</dbReference>
<evidence type="ECO:0000256" key="5">
    <source>
        <dbReference type="ARBA" id="ARBA00022840"/>
    </source>
</evidence>
<dbReference type="SMART" id="SM00387">
    <property type="entry name" value="HATPase_c"/>
    <property type="match status" value="1"/>
</dbReference>
<dbReference type="GO" id="GO:0005524">
    <property type="term" value="F:ATP binding"/>
    <property type="evidence" value="ECO:0007669"/>
    <property type="project" value="UniProtKB-UniRule"/>
</dbReference>
<dbReference type="InterPro" id="IPR020568">
    <property type="entry name" value="Ribosomal_Su5_D2-typ_SF"/>
</dbReference>
<dbReference type="InterPro" id="IPR037196">
    <property type="entry name" value="HSP90_C"/>
</dbReference>
<organism evidence="13 14">
    <name type="scientific">Yersinia mollaretii</name>
    <dbReference type="NCBI Taxonomy" id="33060"/>
    <lineage>
        <taxon>Bacteria</taxon>
        <taxon>Pseudomonadati</taxon>
        <taxon>Pseudomonadota</taxon>
        <taxon>Gammaproteobacteria</taxon>
        <taxon>Enterobacterales</taxon>
        <taxon>Yersiniaceae</taxon>
        <taxon>Yersinia</taxon>
    </lineage>
</organism>
<dbReference type="PANTHER" id="PTHR11528">
    <property type="entry name" value="HEAT SHOCK PROTEIN 90 FAMILY MEMBER"/>
    <property type="match status" value="1"/>
</dbReference>
<gene>
    <name evidence="10 13" type="primary">htpG</name>
    <name evidence="13" type="ORF">HB991_05130</name>
</gene>
<dbReference type="CDD" id="cd16927">
    <property type="entry name" value="HATPase_Hsp90-like"/>
    <property type="match status" value="1"/>
</dbReference>
<dbReference type="Pfam" id="PF13589">
    <property type="entry name" value="HATPase_c_3"/>
    <property type="match status" value="1"/>
</dbReference>